<sequence length="73" mass="8081">MFGSRIDDAARGGDIDLYIEVPAYTDRVFQRGMRLYGALQIALGLQRIDIVTHVAGQPMAPIHREARATGVRL</sequence>
<reference evidence="1" key="1">
    <citation type="submission" date="2019-02" db="EMBL/GenBank/DDBJ databases">
        <authorList>
            <person name="Gruber-Vodicka R. H."/>
            <person name="Seah K. B. B."/>
        </authorList>
    </citation>
    <scope>NUCLEOTIDE SEQUENCE</scope>
    <source>
        <strain evidence="1">BECK_S313</strain>
    </source>
</reference>
<proteinExistence type="predicted"/>
<name>A0A450W1W8_9GAMM</name>
<protein>
    <recommendedName>
        <fullName evidence="2">Nucleotidyltransferase domain-containing protein</fullName>
    </recommendedName>
</protein>
<dbReference type="EMBL" id="CAADFK010000019">
    <property type="protein sequence ID" value="VFK11043.1"/>
    <property type="molecule type" value="Genomic_DNA"/>
</dbReference>
<evidence type="ECO:0000313" key="1">
    <source>
        <dbReference type="EMBL" id="VFK11043.1"/>
    </source>
</evidence>
<evidence type="ECO:0008006" key="2">
    <source>
        <dbReference type="Google" id="ProtNLM"/>
    </source>
</evidence>
<accession>A0A450W1W8</accession>
<organism evidence="1">
    <name type="scientific">Candidatus Kentrum sp. LPFa</name>
    <dbReference type="NCBI Taxonomy" id="2126335"/>
    <lineage>
        <taxon>Bacteria</taxon>
        <taxon>Pseudomonadati</taxon>
        <taxon>Pseudomonadota</taxon>
        <taxon>Gammaproteobacteria</taxon>
        <taxon>Candidatus Kentrum</taxon>
    </lineage>
</organism>
<gene>
    <name evidence="1" type="ORF">BECKLPF1236B_GA0070989_10196</name>
</gene>
<dbReference type="AlphaFoldDB" id="A0A450W1W8"/>